<dbReference type="Pfam" id="PF07727">
    <property type="entry name" value="RVT_2"/>
    <property type="match status" value="1"/>
</dbReference>
<organism evidence="2 3">
    <name type="scientific">Lithospermum erythrorhizon</name>
    <name type="common">Purple gromwell</name>
    <name type="synonym">Lithospermum officinale var. erythrorhizon</name>
    <dbReference type="NCBI Taxonomy" id="34254"/>
    <lineage>
        <taxon>Eukaryota</taxon>
        <taxon>Viridiplantae</taxon>
        <taxon>Streptophyta</taxon>
        <taxon>Embryophyta</taxon>
        <taxon>Tracheophyta</taxon>
        <taxon>Spermatophyta</taxon>
        <taxon>Magnoliopsida</taxon>
        <taxon>eudicotyledons</taxon>
        <taxon>Gunneridae</taxon>
        <taxon>Pentapetalae</taxon>
        <taxon>asterids</taxon>
        <taxon>lamiids</taxon>
        <taxon>Boraginales</taxon>
        <taxon>Boraginaceae</taxon>
        <taxon>Boraginoideae</taxon>
        <taxon>Lithospermeae</taxon>
        <taxon>Lithospermum</taxon>
    </lineage>
</organism>
<proteinExistence type="predicted"/>
<dbReference type="EMBL" id="BAABME010005760">
    <property type="protein sequence ID" value="GAA0166540.1"/>
    <property type="molecule type" value="Genomic_DNA"/>
</dbReference>
<evidence type="ECO:0000313" key="2">
    <source>
        <dbReference type="EMBL" id="GAA0166540.1"/>
    </source>
</evidence>
<dbReference type="Proteomes" id="UP001454036">
    <property type="component" value="Unassembled WGS sequence"/>
</dbReference>
<accession>A0AAV3QR75</accession>
<sequence length="114" mass="13270">MVVELQALENNNTWDVVELPQGHKPIQYKWMYKLKTKADGTIEKYKARLVAMGYNQIEGVDYFESFSPMAKTVTMRIILALAITKQWQLHQMDINNAFLHGYLNDEIYMKAPEG</sequence>
<keyword evidence="2" id="KW-0812">Transmembrane</keyword>
<comment type="caution">
    <text evidence="2">The sequence shown here is derived from an EMBL/GenBank/DDBJ whole genome shotgun (WGS) entry which is preliminary data.</text>
</comment>
<keyword evidence="3" id="KW-1185">Reference proteome</keyword>
<dbReference type="SUPFAM" id="SSF56672">
    <property type="entry name" value="DNA/RNA polymerases"/>
    <property type="match status" value="1"/>
</dbReference>
<keyword evidence="2" id="KW-0472">Membrane</keyword>
<protein>
    <submittedName>
        <fullName evidence="2">Transmembrane signal receptor</fullName>
    </submittedName>
</protein>
<evidence type="ECO:0000313" key="3">
    <source>
        <dbReference type="Proteomes" id="UP001454036"/>
    </source>
</evidence>
<gene>
    <name evidence="2" type="ORF">LIER_21672</name>
</gene>
<feature type="domain" description="Reverse transcriptase Ty1/copia-type" evidence="1">
    <location>
        <begin position="11"/>
        <end position="114"/>
    </location>
</feature>
<reference evidence="2 3" key="1">
    <citation type="submission" date="2024-01" db="EMBL/GenBank/DDBJ databases">
        <title>The complete chloroplast genome sequence of Lithospermum erythrorhizon: insights into the phylogenetic relationship among Boraginaceae species and the maternal lineages of purple gromwells.</title>
        <authorList>
            <person name="Okada T."/>
            <person name="Watanabe K."/>
        </authorList>
    </citation>
    <scope>NUCLEOTIDE SEQUENCE [LARGE SCALE GENOMIC DNA]</scope>
</reference>
<dbReference type="AlphaFoldDB" id="A0AAV3QR75"/>
<keyword evidence="2" id="KW-0675">Receptor</keyword>
<dbReference type="InterPro" id="IPR013103">
    <property type="entry name" value="RVT_2"/>
</dbReference>
<name>A0AAV3QR75_LITER</name>
<evidence type="ECO:0000259" key="1">
    <source>
        <dbReference type="Pfam" id="PF07727"/>
    </source>
</evidence>
<dbReference type="InterPro" id="IPR043502">
    <property type="entry name" value="DNA/RNA_pol_sf"/>
</dbReference>